<protein>
    <recommendedName>
        <fullName evidence="3">DUF2750 domain-containing protein</fullName>
    </recommendedName>
</protein>
<gene>
    <name evidence="1" type="ORF">COA71_01515</name>
</gene>
<evidence type="ECO:0000313" key="1">
    <source>
        <dbReference type="EMBL" id="PCJ43577.1"/>
    </source>
</evidence>
<comment type="caution">
    <text evidence="1">The sequence shown here is derived from an EMBL/GenBank/DDBJ whole genome shotgun (WGS) entry which is preliminary data.</text>
</comment>
<dbReference type="Pfam" id="PF11042">
    <property type="entry name" value="DUF2750"/>
    <property type="match status" value="1"/>
</dbReference>
<evidence type="ECO:0008006" key="3">
    <source>
        <dbReference type="Google" id="ProtNLM"/>
    </source>
</evidence>
<dbReference type="InterPro" id="IPR021284">
    <property type="entry name" value="DUF2750"/>
</dbReference>
<dbReference type="Proteomes" id="UP000228987">
    <property type="component" value="Unassembled WGS sequence"/>
</dbReference>
<dbReference type="EMBL" id="NVWI01000001">
    <property type="protein sequence ID" value="PCJ43577.1"/>
    <property type="molecule type" value="Genomic_DNA"/>
</dbReference>
<organism evidence="1 2">
    <name type="scientific">SAR86 cluster bacterium</name>
    <dbReference type="NCBI Taxonomy" id="2030880"/>
    <lineage>
        <taxon>Bacteria</taxon>
        <taxon>Pseudomonadati</taxon>
        <taxon>Pseudomonadota</taxon>
        <taxon>Gammaproteobacteria</taxon>
        <taxon>SAR86 cluster</taxon>
    </lineage>
</organism>
<evidence type="ECO:0000313" key="2">
    <source>
        <dbReference type="Proteomes" id="UP000228987"/>
    </source>
</evidence>
<sequence length="121" mass="13064">MTTLEEQEALAAFAANISSGAEVWGLKAEQGWALCPSIEFEETEVLPFFSNKEDATLLCSGDWEAYQPEAIPLESFLEDWLPGMHEDSAMIGLNWNADLEGIEVEPADLAAAIDATAQSAA</sequence>
<proteinExistence type="predicted"/>
<name>A0A2A5CI68_9GAMM</name>
<reference evidence="2" key="1">
    <citation type="submission" date="2017-08" db="EMBL/GenBank/DDBJ databases">
        <title>A dynamic microbial community with high functional redundancy inhabits the cold, oxic subseafloor aquifer.</title>
        <authorList>
            <person name="Tully B.J."/>
            <person name="Wheat C.G."/>
            <person name="Glazer B.T."/>
            <person name="Huber J.A."/>
        </authorList>
    </citation>
    <scope>NUCLEOTIDE SEQUENCE [LARGE SCALE GENOMIC DNA]</scope>
</reference>
<accession>A0A2A5CI68</accession>
<dbReference type="AlphaFoldDB" id="A0A2A5CI68"/>